<accession>A0A2D1GCR9</accession>
<keyword evidence="2" id="KW-1185">Reference proteome</keyword>
<protein>
    <submittedName>
        <fullName evidence="1">Uncharacterized protein</fullName>
    </submittedName>
</protein>
<evidence type="ECO:0000313" key="1">
    <source>
        <dbReference type="EMBL" id="ATN89616.1"/>
    </source>
</evidence>
<sequence length="71" mass="7977">MTTTITPGALSRARLDRAFAAADWHRVGTPSVVDVYERVIQRDHYRDRWLVQIRGDLGSMGTVPVGVVRAR</sequence>
<dbReference type="Proteomes" id="UP000229692">
    <property type="component" value="Segment"/>
</dbReference>
<reference evidence="1 2" key="1">
    <citation type="submission" date="2017-09" db="EMBL/GenBank/DDBJ databases">
        <authorList>
            <person name="Pope W.H."/>
            <person name="Garlena R.A."/>
            <person name="Russell D.A."/>
            <person name="Jacobs-Sera D."/>
            <person name="Hatfull G.F."/>
        </authorList>
    </citation>
    <scope>NUCLEOTIDE SEQUENCE [LARGE SCALE GENOMIC DNA]</scope>
</reference>
<evidence type="ECO:0000313" key="2">
    <source>
        <dbReference type="Proteomes" id="UP000229692"/>
    </source>
</evidence>
<proteinExistence type="predicted"/>
<dbReference type="EMBL" id="MF919510">
    <property type="protein sequence ID" value="ATN89616.1"/>
    <property type="molecule type" value="Genomic_DNA"/>
</dbReference>
<name>A0A2D1GCR9_9CAUD</name>
<organism evidence="1 2">
    <name type="scientific">Gordonia phage Kabluna</name>
    <dbReference type="NCBI Taxonomy" id="2041511"/>
    <lineage>
        <taxon>Viruses</taxon>
        <taxon>Duplodnaviria</taxon>
        <taxon>Heunggongvirae</taxon>
        <taxon>Uroviricota</taxon>
        <taxon>Caudoviricetes</taxon>
        <taxon>Zierdtviridae</taxon>
        <taxon>Emilbogenvirinae</taxon>
        <taxon>Kablunavirus</taxon>
        <taxon>Kablunavirus kabluna</taxon>
    </lineage>
</organism>
<gene>
    <name evidence="1" type="ORF">SEA_KABLUNA_86</name>
</gene>